<name>A0A383VWK3_TETOB</name>
<keyword evidence="6" id="KW-0472">Membrane</keyword>
<keyword evidence="2" id="KW-0813">Transport</keyword>
<feature type="domain" description="CASTOR/POLLUX/SYM8 ion channel conserved" evidence="8">
    <location>
        <begin position="377"/>
        <end position="442"/>
    </location>
</feature>
<evidence type="ECO:0000259" key="8">
    <source>
        <dbReference type="Pfam" id="PF06241"/>
    </source>
</evidence>
<gene>
    <name evidence="9" type="ORF">BQ4739_LOCUS9478</name>
</gene>
<dbReference type="InterPro" id="IPR010420">
    <property type="entry name" value="CASTOR/POLLUX/SYM8_dom"/>
</dbReference>
<accession>A0A383VWK3</accession>
<evidence type="ECO:0000313" key="9">
    <source>
        <dbReference type="EMBL" id="SZX69182.1"/>
    </source>
</evidence>
<organism evidence="9 10">
    <name type="scientific">Tetradesmus obliquus</name>
    <name type="common">Green alga</name>
    <name type="synonym">Acutodesmus obliquus</name>
    <dbReference type="NCBI Taxonomy" id="3088"/>
    <lineage>
        <taxon>Eukaryota</taxon>
        <taxon>Viridiplantae</taxon>
        <taxon>Chlorophyta</taxon>
        <taxon>core chlorophytes</taxon>
        <taxon>Chlorophyceae</taxon>
        <taxon>CS clade</taxon>
        <taxon>Sphaeropleales</taxon>
        <taxon>Scenedesmaceae</taxon>
        <taxon>Tetradesmus</taxon>
    </lineage>
</organism>
<reference evidence="9 10" key="1">
    <citation type="submission" date="2016-10" db="EMBL/GenBank/DDBJ databases">
        <authorList>
            <person name="Cai Z."/>
        </authorList>
    </citation>
    <scope>NUCLEOTIDE SEQUENCE [LARGE SCALE GENOMIC DNA]</scope>
</reference>
<sequence>MRAAYPLAAPCCSAQRCCLPHVLSRPGPGFSRVPKRPLLTTAALKRTNNDNEGSTADSWLQQRSRLAVQFLKEQQAQWLYRYFRDWRKDAFSDLQAILLLALAVNLVLAGGKVLLLGESSKGAWEDFYHNAVVAFGEAWPSDTAPVLEQVYSVGLYLAGLIGFAVLLALVEQSVLGVYEARVELGAPVLEAGHMLVLAWCRSQADVSKLEGVLRQLCAAYACSGGRTLVVLCQRKKTEMEDLFSAAIPQQQRGGSRFVFRQGSPLNAGDLKLVAADDASAVLVLADSAVSADASDSQVLRVLVLLDESEVAARQEGRPRPTPGHVVAEILSNDAMPLLKFVPSKPVLPLPSHRLNATRLAMLVTRPVVSHLTDTMWDFSNSSAVFMHHFPQLAGSTVADVALRFEDGILIGLLEASTGFVLINPPPGYTLSADEHLILLRPTAACEADVQPLPVPVSAPIGSYSAEAAAAAWRQSQQSLSMPMVISCGCADADETPLEDMGQDAAAVDDPVGAMQQHLQQQFVVQQGQQQQQQQPQRLGQEQQQPQLLGQEQQQQEGFDALRRQLLESQQQLQRQLQDNAQSAAANGSSRSTASSSSSTVAQGRSGSSSSSRAVTSSSDVRRSAAAGSSNGALTDGGCSVMSWDLDDSSSDLLPSQGVMDLLQGTRPGVASCRMFSLAEASMQLSRLAPLALLVLGWGEHDFMAQLLAALGTGSSALPAGSSVTFANSHAPEASLHPAIAAAGGPQVLAGLTVQHVRLDPLSRGSWLGKLQLDGVNAAIVLCDAAWRHSLTPDPFAFSNAAAAAGNAAVYSSSLSPSVNGSLGGSNGSLDAAGGASSASSLSAAAGMYGAVGGAGSSSMYAFGAGGSSGFDCDVLQLDALLLRVQLNLRSALQGIDREQEVNIITEKVGTEQDTRFEDKARLPLGVPVNLSSYSACMLSQLAFCPLMVLPGRSTARPLGAQIDPLIVDADLYTDVGDKVSFWSLMRRAQLLGHVLLGYYLLPAAAADPIEAVLCPPGAMRGEARVWNRGDNRLKFIVLQDAEAANSQQQQQQQLRDEAVAASVAGSAAARAAAAAAKAAAEASARYYPVDGGWQWWMR</sequence>
<evidence type="ECO:0000256" key="5">
    <source>
        <dbReference type="ARBA" id="ARBA00023065"/>
    </source>
</evidence>
<feature type="region of interest" description="Disordered" evidence="7">
    <location>
        <begin position="569"/>
        <end position="631"/>
    </location>
</feature>
<dbReference type="AlphaFoldDB" id="A0A383VWK3"/>
<dbReference type="PANTHER" id="PTHR31563:SF10">
    <property type="entry name" value="ION CHANNEL POLLUX-RELATED"/>
    <property type="match status" value="1"/>
</dbReference>
<evidence type="ECO:0000256" key="3">
    <source>
        <dbReference type="ARBA" id="ARBA00022692"/>
    </source>
</evidence>
<dbReference type="EMBL" id="FNXT01000908">
    <property type="protein sequence ID" value="SZX69182.1"/>
    <property type="molecule type" value="Genomic_DNA"/>
</dbReference>
<dbReference type="InterPro" id="IPR044849">
    <property type="entry name" value="CASTOR/POLLUX/SYM8-like"/>
</dbReference>
<evidence type="ECO:0000256" key="2">
    <source>
        <dbReference type="ARBA" id="ARBA00022448"/>
    </source>
</evidence>
<evidence type="ECO:0000313" key="10">
    <source>
        <dbReference type="Proteomes" id="UP000256970"/>
    </source>
</evidence>
<dbReference type="PANTHER" id="PTHR31563">
    <property type="entry name" value="ION CHANNEL POLLUX-RELATED"/>
    <property type="match status" value="1"/>
</dbReference>
<dbReference type="GO" id="GO:0012505">
    <property type="term" value="C:endomembrane system"/>
    <property type="evidence" value="ECO:0007669"/>
    <property type="project" value="UniProtKB-SubCell"/>
</dbReference>
<protein>
    <recommendedName>
        <fullName evidence="8">CASTOR/POLLUX/SYM8 ion channel conserved domain-containing protein</fullName>
    </recommendedName>
</protein>
<dbReference type="GO" id="GO:0006811">
    <property type="term" value="P:monoatomic ion transport"/>
    <property type="evidence" value="ECO:0007669"/>
    <property type="project" value="UniProtKB-KW"/>
</dbReference>
<keyword evidence="10" id="KW-1185">Reference proteome</keyword>
<evidence type="ECO:0000256" key="6">
    <source>
        <dbReference type="ARBA" id="ARBA00023136"/>
    </source>
</evidence>
<comment type="subcellular location">
    <subcellularLocation>
        <location evidence="1">Endomembrane system</location>
        <topology evidence="1">Multi-pass membrane protein</topology>
    </subcellularLocation>
</comment>
<keyword evidence="4" id="KW-1133">Transmembrane helix</keyword>
<feature type="region of interest" description="Disordered" evidence="7">
    <location>
        <begin position="530"/>
        <end position="555"/>
    </location>
</feature>
<keyword evidence="3" id="KW-0812">Transmembrane</keyword>
<evidence type="ECO:0000256" key="4">
    <source>
        <dbReference type="ARBA" id="ARBA00022989"/>
    </source>
</evidence>
<evidence type="ECO:0000256" key="7">
    <source>
        <dbReference type="SAM" id="MobiDB-lite"/>
    </source>
</evidence>
<dbReference type="Pfam" id="PF06241">
    <property type="entry name" value="Castor_Poll_mid"/>
    <property type="match status" value="1"/>
</dbReference>
<dbReference type="STRING" id="3088.A0A383VWK3"/>
<evidence type="ECO:0000256" key="1">
    <source>
        <dbReference type="ARBA" id="ARBA00004127"/>
    </source>
</evidence>
<keyword evidence="5" id="KW-0406">Ion transport</keyword>
<dbReference type="Proteomes" id="UP000256970">
    <property type="component" value="Unassembled WGS sequence"/>
</dbReference>
<proteinExistence type="predicted"/>